<name>W4LN24_ENTF1</name>
<evidence type="ECO:0000313" key="2">
    <source>
        <dbReference type="EMBL" id="ETW99498.1"/>
    </source>
</evidence>
<dbReference type="HOGENOM" id="CLU_2615414_0_0_7"/>
<evidence type="ECO:0000256" key="1">
    <source>
        <dbReference type="SAM" id="Phobius"/>
    </source>
</evidence>
<sequence length="78" mass="8402">MKRPSFSNGFATFTVIWSGQLASLLGTGLTRFALILWLYEQTGQATSIALLGFFRSGLRCSSAPLPGWWRTASTGVGS</sequence>
<evidence type="ECO:0000313" key="3">
    <source>
        <dbReference type="Proteomes" id="UP000019141"/>
    </source>
</evidence>
<proteinExistence type="predicted"/>
<feature type="transmembrane region" description="Helical" evidence="1">
    <location>
        <begin position="20"/>
        <end position="39"/>
    </location>
</feature>
<reference evidence="2 3" key="1">
    <citation type="journal article" date="2014" name="Nature">
        <title>An environmental bacterial taxon with a large and distinct metabolic repertoire.</title>
        <authorList>
            <person name="Wilson M.C."/>
            <person name="Mori T."/>
            <person name="Ruckert C."/>
            <person name="Uria A.R."/>
            <person name="Helf M.J."/>
            <person name="Takada K."/>
            <person name="Gernert C."/>
            <person name="Steffens U.A."/>
            <person name="Heycke N."/>
            <person name="Schmitt S."/>
            <person name="Rinke C."/>
            <person name="Helfrich E.J."/>
            <person name="Brachmann A.O."/>
            <person name="Gurgui C."/>
            <person name="Wakimoto T."/>
            <person name="Kracht M."/>
            <person name="Crusemann M."/>
            <person name="Hentschel U."/>
            <person name="Abe I."/>
            <person name="Matsunaga S."/>
            <person name="Kalinowski J."/>
            <person name="Takeyama H."/>
            <person name="Piel J."/>
        </authorList>
    </citation>
    <scope>NUCLEOTIDE SEQUENCE [LARGE SCALE GENOMIC DNA]</scope>
    <source>
        <strain evidence="3">TSY1</strain>
    </source>
</reference>
<dbReference type="EMBL" id="AZHW01000440">
    <property type="protein sequence ID" value="ETW99498.1"/>
    <property type="molecule type" value="Genomic_DNA"/>
</dbReference>
<keyword evidence="1" id="KW-1133">Transmembrane helix</keyword>
<accession>W4LN24</accession>
<keyword evidence="1" id="KW-0472">Membrane</keyword>
<organism evidence="2 3">
    <name type="scientific">Entotheonella factor</name>
    <dbReference type="NCBI Taxonomy" id="1429438"/>
    <lineage>
        <taxon>Bacteria</taxon>
        <taxon>Pseudomonadati</taxon>
        <taxon>Nitrospinota/Tectimicrobiota group</taxon>
        <taxon>Candidatus Tectimicrobiota</taxon>
        <taxon>Candidatus Entotheonellia</taxon>
        <taxon>Candidatus Entotheonellales</taxon>
        <taxon>Candidatus Entotheonellaceae</taxon>
        <taxon>Candidatus Entotheonella</taxon>
    </lineage>
</organism>
<dbReference type="Proteomes" id="UP000019141">
    <property type="component" value="Unassembled WGS sequence"/>
</dbReference>
<keyword evidence="1" id="KW-0812">Transmembrane</keyword>
<protein>
    <submittedName>
        <fullName evidence="2">Uncharacterized protein</fullName>
    </submittedName>
</protein>
<gene>
    <name evidence="2" type="ORF">ETSY1_14855</name>
</gene>
<dbReference type="AlphaFoldDB" id="W4LN24"/>
<comment type="caution">
    <text evidence="2">The sequence shown here is derived from an EMBL/GenBank/DDBJ whole genome shotgun (WGS) entry which is preliminary data.</text>
</comment>
<keyword evidence="3" id="KW-1185">Reference proteome</keyword>